<feature type="transmembrane region" description="Helical" evidence="1">
    <location>
        <begin position="22"/>
        <end position="40"/>
    </location>
</feature>
<keyword evidence="1" id="KW-0472">Membrane</keyword>
<comment type="caution">
    <text evidence="2">The sequence shown here is derived from an EMBL/GenBank/DDBJ whole genome shotgun (WGS) entry which is preliminary data.</text>
</comment>
<dbReference type="PANTHER" id="PTHR30469:SF15">
    <property type="entry name" value="HLYD FAMILY OF SECRETION PROTEINS"/>
    <property type="match status" value="1"/>
</dbReference>
<keyword evidence="1" id="KW-1133">Transmembrane helix</keyword>
<keyword evidence="1" id="KW-0812">Transmembrane</keyword>
<dbReference type="Proteomes" id="UP000552038">
    <property type="component" value="Unassembled WGS sequence"/>
</dbReference>
<dbReference type="PANTHER" id="PTHR30469">
    <property type="entry name" value="MULTIDRUG RESISTANCE PROTEIN MDTA"/>
    <property type="match status" value="1"/>
</dbReference>
<accession>A0AAP7DJT6</accession>
<dbReference type="RefSeq" id="WP_171418620.1">
    <property type="nucleotide sequence ID" value="NZ_JABFOR010000035.1"/>
</dbReference>
<dbReference type="AlphaFoldDB" id="A0AAP7DJT6"/>
<protein>
    <submittedName>
        <fullName evidence="2">Biotin/lipoyl-binding protein</fullName>
    </submittedName>
</protein>
<evidence type="ECO:0000256" key="1">
    <source>
        <dbReference type="SAM" id="Phobius"/>
    </source>
</evidence>
<name>A0AAP7DJT6_PAEAL</name>
<dbReference type="Gene3D" id="2.40.420.20">
    <property type="match status" value="1"/>
</dbReference>
<organism evidence="2 3">
    <name type="scientific">Paenibacillus alvei</name>
    <name type="common">Bacillus alvei</name>
    <dbReference type="NCBI Taxonomy" id="44250"/>
    <lineage>
        <taxon>Bacteria</taxon>
        <taxon>Bacillati</taxon>
        <taxon>Bacillota</taxon>
        <taxon>Bacilli</taxon>
        <taxon>Bacillales</taxon>
        <taxon>Paenibacillaceae</taxon>
        <taxon>Paenibacillus</taxon>
    </lineage>
</organism>
<sequence length="395" mass="43951">MSVAGLQEDNHDRKRKQVVKRISILFIVVLAVLTLFSNTFESLMLPKVITEKAVSGSLDHKLVGGGILRPILEVKLMNPAGWKVSKVLVKEGAQVRKGQTLVTYDSITAERELQDEKANLKKQHIELQTIQDQFIASFTGDRDEMKLRSASRDIHTRKLDIEIQTRKVNERSRQLAKQNRIAAPFDGIVTKIHAVEGLASAGEPDVVVSNSSGGYFFELTMDTARLTNLALTIGDIVQTEVQITQQTEKQSRQLDATITEIKDTAVRSSDPVAAGSSAGEISVPQVYKIVRLKIIDKSLRGGEEARITLMKRSHQEGMIISNQAIHRDREGTYVYVVDEQMGLLGNAFTVRKALVTILESNDKVTLVQPDGIYEQELIIMNSSEPIQNGNRVRLQ</sequence>
<proteinExistence type="predicted"/>
<dbReference type="GO" id="GO:1990281">
    <property type="term" value="C:efflux pump complex"/>
    <property type="evidence" value="ECO:0007669"/>
    <property type="project" value="TreeGrafter"/>
</dbReference>
<evidence type="ECO:0000313" key="2">
    <source>
        <dbReference type="EMBL" id="NOJ73027.1"/>
    </source>
</evidence>
<dbReference type="EMBL" id="JABFOR010000035">
    <property type="protein sequence ID" value="NOJ73027.1"/>
    <property type="molecule type" value="Genomic_DNA"/>
</dbReference>
<dbReference type="Gene3D" id="2.40.50.100">
    <property type="match status" value="1"/>
</dbReference>
<evidence type="ECO:0000313" key="3">
    <source>
        <dbReference type="Proteomes" id="UP000552038"/>
    </source>
</evidence>
<dbReference type="SUPFAM" id="SSF111369">
    <property type="entry name" value="HlyD-like secretion proteins"/>
    <property type="match status" value="1"/>
</dbReference>
<gene>
    <name evidence="2" type="ORF">HMI46_21030</name>
</gene>
<reference evidence="2 3" key="1">
    <citation type="submission" date="2020-05" db="EMBL/GenBank/DDBJ databases">
        <title>Whole genome sequencing and identification of novel metabolites from Paenibacillus alvei strain JR949.</title>
        <authorList>
            <person name="Rajendhran J."/>
            <person name="Sree Pranav P."/>
            <person name="Mahalakshmi B."/>
            <person name="Karthikeyan R."/>
        </authorList>
    </citation>
    <scope>NUCLEOTIDE SEQUENCE [LARGE SCALE GENOMIC DNA]</scope>
    <source>
        <strain evidence="2 3">JR949</strain>
    </source>
</reference>
<dbReference type="GO" id="GO:0015562">
    <property type="term" value="F:efflux transmembrane transporter activity"/>
    <property type="evidence" value="ECO:0007669"/>
    <property type="project" value="TreeGrafter"/>
</dbReference>